<feature type="chain" id="PRO_5004243071" evidence="1">
    <location>
        <begin position="17"/>
        <end position="37"/>
    </location>
</feature>
<dbReference type="AlphaFoldDB" id="Q4RL98"/>
<feature type="signal peptide" evidence="1">
    <location>
        <begin position="1"/>
        <end position="16"/>
    </location>
</feature>
<proteinExistence type="predicted"/>
<dbReference type="KEGG" id="tng:GSTEN00032581G001"/>
<accession>Q4RL98</accession>
<keyword evidence="1" id="KW-0732">Signal</keyword>
<organism evidence="2">
    <name type="scientific">Tetraodon nigroviridis</name>
    <name type="common">Spotted green pufferfish</name>
    <name type="synonym">Chelonodon nigroviridis</name>
    <dbReference type="NCBI Taxonomy" id="99883"/>
    <lineage>
        <taxon>Eukaryota</taxon>
        <taxon>Metazoa</taxon>
        <taxon>Chordata</taxon>
        <taxon>Craniata</taxon>
        <taxon>Vertebrata</taxon>
        <taxon>Euteleostomi</taxon>
        <taxon>Actinopterygii</taxon>
        <taxon>Neopterygii</taxon>
        <taxon>Teleostei</taxon>
        <taxon>Neoteleostei</taxon>
        <taxon>Acanthomorphata</taxon>
        <taxon>Eupercaria</taxon>
        <taxon>Tetraodontiformes</taxon>
        <taxon>Tetradontoidea</taxon>
        <taxon>Tetraodontidae</taxon>
        <taxon>Tetraodon</taxon>
    </lineage>
</organism>
<reference evidence="2" key="1">
    <citation type="journal article" date="2004" name="Nature">
        <title>Genome duplication in the teleost fish Tetraodon nigroviridis reveals the early vertebrate proto-karyotype.</title>
        <authorList>
            <person name="Jaillon O."/>
            <person name="Aury J.-M."/>
            <person name="Brunet F."/>
            <person name="Petit J.-L."/>
            <person name="Stange-Thomann N."/>
            <person name="Mauceli E."/>
            <person name="Bouneau L."/>
            <person name="Fischer C."/>
            <person name="Ozouf-Costaz C."/>
            <person name="Bernot A."/>
            <person name="Nicaud S."/>
            <person name="Jaffe D."/>
            <person name="Fisher S."/>
            <person name="Lutfalla G."/>
            <person name="Dossat C."/>
            <person name="Segurens B."/>
            <person name="Dasilva C."/>
            <person name="Salanoubat M."/>
            <person name="Levy M."/>
            <person name="Boudet N."/>
            <person name="Castellano S."/>
            <person name="Anthouard V."/>
            <person name="Jubin C."/>
            <person name="Castelli V."/>
            <person name="Katinka M."/>
            <person name="Vacherie B."/>
            <person name="Biemont C."/>
            <person name="Skalli Z."/>
            <person name="Cattolico L."/>
            <person name="Poulain J."/>
            <person name="De Berardinis V."/>
            <person name="Cruaud C."/>
            <person name="Duprat S."/>
            <person name="Brottier P."/>
            <person name="Coutanceau J.-P."/>
            <person name="Gouzy J."/>
            <person name="Parra G."/>
            <person name="Lardier G."/>
            <person name="Chapple C."/>
            <person name="McKernan K.J."/>
            <person name="McEwan P."/>
            <person name="Bosak S."/>
            <person name="Kellis M."/>
            <person name="Volff J.-N."/>
            <person name="Guigo R."/>
            <person name="Zody M.C."/>
            <person name="Mesirov J."/>
            <person name="Lindblad-Toh K."/>
            <person name="Birren B."/>
            <person name="Nusbaum C."/>
            <person name="Kahn D."/>
            <person name="Robinson-Rechavi M."/>
            <person name="Laudet V."/>
            <person name="Schachter V."/>
            <person name="Quetier F."/>
            <person name="Saurin W."/>
            <person name="Scarpelli C."/>
            <person name="Wincker P."/>
            <person name="Lander E.S."/>
            <person name="Weissenbach J."/>
            <person name="Roest Crollius H."/>
        </authorList>
    </citation>
    <scope>NUCLEOTIDE SEQUENCE [LARGE SCALE GENOMIC DNA]</scope>
</reference>
<comment type="caution">
    <text evidence="2">The sequence shown here is derived from an EMBL/GenBank/DDBJ whole genome shotgun (WGS) entry which is preliminary data.</text>
</comment>
<sequence length="37" mass="4039">MALATLSISLITLALSNLHLSRGSNRHAVYWNSSNIL</sequence>
<gene>
    <name evidence="2" type="ORF">GSTENG00032581001</name>
</gene>
<evidence type="ECO:0000313" key="2">
    <source>
        <dbReference type="EMBL" id="CAG10834.1"/>
    </source>
</evidence>
<reference evidence="2" key="2">
    <citation type="submission" date="2004-02" db="EMBL/GenBank/DDBJ databases">
        <authorList>
            <consortium name="Genoscope"/>
            <consortium name="Whitehead Institute Centre for Genome Research"/>
        </authorList>
    </citation>
    <scope>NUCLEOTIDE SEQUENCE</scope>
</reference>
<dbReference type="EMBL" id="CAAE01015022">
    <property type="protein sequence ID" value="CAG10834.1"/>
    <property type="molecule type" value="Genomic_DNA"/>
</dbReference>
<evidence type="ECO:0000256" key="1">
    <source>
        <dbReference type="SAM" id="SignalP"/>
    </source>
</evidence>
<name>Q4RL98_TETNG</name>
<protein>
    <submittedName>
        <fullName evidence="2">(spotted green pufferfish) hypothetical protein</fullName>
    </submittedName>
</protein>